<dbReference type="RefSeq" id="XP_067691778.1">
    <property type="nucleotide sequence ID" value="XM_067835212.1"/>
</dbReference>
<gene>
    <name evidence="2" type="ORF">CUR178_03480</name>
</gene>
<name>A0A836G5W1_LEIEN</name>
<reference evidence="2 3" key="1">
    <citation type="submission" date="2021-02" db="EMBL/GenBank/DDBJ databases">
        <title>Leishmania (Mundinia) enrietti genome sequencing and assembly.</title>
        <authorList>
            <person name="Almutairi H."/>
            <person name="Gatherer D."/>
        </authorList>
    </citation>
    <scope>NUCLEOTIDE SEQUENCE [LARGE SCALE GENOMIC DNA]</scope>
    <source>
        <strain evidence="2">CUR178</strain>
    </source>
</reference>
<evidence type="ECO:0000313" key="2">
    <source>
        <dbReference type="EMBL" id="KAG5475767.1"/>
    </source>
</evidence>
<evidence type="ECO:0000313" key="3">
    <source>
        <dbReference type="Proteomes" id="UP000674179"/>
    </source>
</evidence>
<comment type="caution">
    <text evidence="2">The sequence shown here is derived from an EMBL/GenBank/DDBJ whole genome shotgun (WGS) entry which is preliminary data.</text>
</comment>
<proteinExistence type="predicted"/>
<dbReference type="AlphaFoldDB" id="A0A836G5W1"/>
<sequence length="248" mass="26951">MSGTVMCTSTSEYVYVVGERARSPAASPSADMLSELTSHVARSAITPYGARVPKESAESVLLKQRMELIKTVAAIRASEDTFGSSQVSMHGRTPPQVKAVQRDKTRKPLYATTASGRYKAIKDLKAEIGAPPAAAQLHGSSRGNTAPGSLVSAESPQVIDNAGLDPRQSVAEKHRAALITTRPRVPTRIEQSIVSFNRSLGAVKPYAMSRSAKLETRCCFADLPHDTNDRYVERMQSCRPFKGLYSYY</sequence>
<organism evidence="2 3">
    <name type="scientific">Leishmania enriettii</name>
    <dbReference type="NCBI Taxonomy" id="5663"/>
    <lineage>
        <taxon>Eukaryota</taxon>
        <taxon>Discoba</taxon>
        <taxon>Euglenozoa</taxon>
        <taxon>Kinetoplastea</taxon>
        <taxon>Metakinetoplastina</taxon>
        <taxon>Trypanosomatida</taxon>
        <taxon>Trypanosomatidae</taxon>
        <taxon>Leishmaniinae</taxon>
        <taxon>Leishmania</taxon>
    </lineage>
</organism>
<feature type="region of interest" description="Disordered" evidence="1">
    <location>
        <begin position="83"/>
        <end position="103"/>
    </location>
</feature>
<dbReference type="OrthoDB" id="272892at2759"/>
<dbReference type="GeneID" id="94170722"/>
<dbReference type="EMBL" id="JAFHKP010000027">
    <property type="protein sequence ID" value="KAG5475767.1"/>
    <property type="molecule type" value="Genomic_DNA"/>
</dbReference>
<dbReference type="Proteomes" id="UP000674179">
    <property type="component" value="Chromosome 27"/>
</dbReference>
<accession>A0A836G5W1</accession>
<dbReference type="KEGG" id="lenr:94170722"/>
<evidence type="ECO:0000256" key="1">
    <source>
        <dbReference type="SAM" id="MobiDB-lite"/>
    </source>
</evidence>
<protein>
    <submittedName>
        <fullName evidence="2">Uncharacterized protein</fullName>
    </submittedName>
</protein>
<keyword evidence="3" id="KW-1185">Reference proteome</keyword>